<dbReference type="AlphaFoldDB" id="A0A2B7X3I4"/>
<feature type="signal peptide" evidence="2">
    <location>
        <begin position="1"/>
        <end position="24"/>
    </location>
</feature>
<evidence type="ECO:0000256" key="2">
    <source>
        <dbReference type="SAM" id="SignalP"/>
    </source>
</evidence>
<feature type="compositionally biased region" description="Polar residues" evidence="1">
    <location>
        <begin position="856"/>
        <end position="867"/>
    </location>
</feature>
<dbReference type="PANTHER" id="PTHR45662:SF7">
    <property type="entry name" value="SACI DOMAIN PROTEIN (AFU_ORTHOLOGUE AFUA_1G15890)"/>
    <property type="match status" value="1"/>
</dbReference>
<gene>
    <name evidence="5" type="ORF">AJ79_07305</name>
</gene>
<feature type="domain" description="SAC" evidence="3">
    <location>
        <begin position="280"/>
        <end position="645"/>
    </location>
</feature>
<feature type="compositionally biased region" description="Basic and acidic residues" evidence="1">
    <location>
        <begin position="126"/>
        <end position="140"/>
    </location>
</feature>
<keyword evidence="2" id="KW-0732">Signal</keyword>
<evidence type="ECO:0000256" key="1">
    <source>
        <dbReference type="SAM" id="MobiDB-lite"/>
    </source>
</evidence>
<feature type="region of interest" description="Disordered" evidence="1">
    <location>
        <begin position="123"/>
        <end position="179"/>
    </location>
</feature>
<comment type="caution">
    <text evidence="5">The sequence shown here is derived from an EMBL/GenBank/DDBJ whole genome shotgun (WGS) entry which is preliminary data.</text>
</comment>
<evidence type="ECO:0000259" key="4">
    <source>
        <dbReference type="PROSITE" id="PS51791"/>
    </source>
</evidence>
<feature type="domain" description="HSac2" evidence="4">
    <location>
        <begin position="715"/>
        <end position="873"/>
    </location>
</feature>
<dbReference type="Pfam" id="PF12456">
    <property type="entry name" value="hSac2"/>
    <property type="match status" value="1"/>
</dbReference>
<dbReference type="Proteomes" id="UP000223968">
    <property type="component" value="Unassembled WGS sequence"/>
</dbReference>
<dbReference type="GO" id="GO:0005783">
    <property type="term" value="C:endoplasmic reticulum"/>
    <property type="evidence" value="ECO:0007669"/>
    <property type="project" value="TreeGrafter"/>
</dbReference>
<protein>
    <recommendedName>
        <fullName evidence="7">SAC domain-containing protein</fullName>
    </recommendedName>
</protein>
<dbReference type="STRING" id="1447875.A0A2B7X3I4"/>
<dbReference type="PANTHER" id="PTHR45662">
    <property type="entry name" value="PHOSPHATIDYLINOSITIDE PHOSPHATASE SAC1"/>
    <property type="match status" value="1"/>
</dbReference>
<dbReference type="EMBL" id="PDNB01000145">
    <property type="protein sequence ID" value="PGH03616.1"/>
    <property type="molecule type" value="Genomic_DNA"/>
</dbReference>
<dbReference type="Pfam" id="PF02383">
    <property type="entry name" value="Syja_N"/>
    <property type="match status" value="1"/>
</dbReference>
<feature type="chain" id="PRO_5012180022" description="SAC domain-containing protein" evidence="2">
    <location>
        <begin position="25"/>
        <end position="980"/>
    </location>
</feature>
<dbReference type="GO" id="GO:0043812">
    <property type="term" value="F:phosphatidylinositol-4-phosphate phosphatase activity"/>
    <property type="evidence" value="ECO:0007669"/>
    <property type="project" value="TreeGrafter"/>
</dbReference>
<dbReference type="PROSITE" id="PS50275">
    <property type="entry name" value="SAC"/>
    <property type="match status" value="1"/>
</dbReference>
<feature type="region of interest" description="Disordered" evidence="1">
    <location>
        <begin position="851"/>
        <end position="871"/>
    </location>
</feature>
<dbReference type="InterPro" id="IPR002013">
    <property type="entry name" value="SAC_dom"/>
</dbReference>
<evidence type="ECO:0008006" key="7">
    <source>
        <dbReference type="Google" id="ProtNLM"/>
    </source>
</evidence>
<evidence type="ECO:0000313" key="5">
    <source>
        <dbReference type="EMBL" id="PGH03616.1"/>
    </source>
</evidence>
<dbReference type="PROSITE" id="PS51791">
    <property type="entry name" value="HSAC2"/>
    <property type="match status" value="1"/>
</dbReference>
<dbReference type="InterPro" id="IPR022158">
    <property type="entry name" value="Inositol_phosphatase"/>
</dbReference>
<name>A0A2B7X3I4_9EURO</name>
<proteinExistence type="predicted"/>
<evidence type="ECO:0000259" key="3">
    <source>
        <dbReference type="PROSITE" id="PS50275"/>
    </source>
</evidence>
<organism evidence="5 6">
    <name type="scientific">Helicocarpus griseus UAMH5409</name>
    <dbReference type="NCBI Taxonomy" id="1447875"/>
    <lineage>
        <taxon>Eukaryota</taxon>
        <taxon>Fungi</taxon>
        <taxon>Dikarya</taxon>
        <taxon>Ascomycota</taxon>
        <taxon>Pezizomycotina</taxon>
        <taxon>Eurotiomycetes</taxon>
        <taxon>Eurotiomycetidae</taxon>
        <taxon>Onygenales</taxon>
        <taxon>Ajellomycetaceae</taxon>
        <taxon>Helicocarpus</taxon>
    </lineage>
</organism>
<dbReference type="GO" id="GO:0046856">
    <property type="term" value="P:phosphatidylinositol dephosphorylation"/>
    <property type="evidence" value="ECO:0007669"/>
    <property type="project" value="TreeGrafter"/>
</dbReference>
<reference evidence="5 6" key="1">
    <citation type="submission" date="2017-10" db="EMBL/GenBank/DDBJ databases">
        <title>Comparative genomics in systemic dimorphic fungi from Ajellomycetaceae.</title>
        <authorList>
            <person name="Munoz J.F."/>
            <person name="Mcewen J.G."/>
            <person name="Clay O.K."/>
            <person name="Cuomo C.A."/>
        </authorList>
    </citation>
    <scope>NUCLEOTIDE SEQUENCE [LARGE SCALE GENOMIC DNA]</scope>
    <source>
        <strain evidence="5 6">UAMH5409</strain>
    </source>
</reference>
<dbReference type="InterPro" id="IPR034753">
    <property type="entry name" value="hSac2"/>
</dbReference>
<dbReference type="OrthoDB" id="405996at2759"/>
<accession>A0A2B7X3I4</accession>
<keyword evidence="6" id="KW-1185">Reference proteome</keyword>
<sequence>MPGLVKNLLIFAAVDGLILQPYNASQRSVANSPSSALQIEYKTRRIYSPPTATDTNDACLESHGVVGLLSVASFSFLISITQRQQVAQILGKPIFVVTGVAIIPLSSQAEAAKAITQAQAHLSANKSEHTQDDVEAKSSDSESEIYAGRSSDDHELEDAGSPDREIYPPSYSRGRSDSTIAEDVFEKQGRYGRFASRWFSKNGWAREKRRSQGMGFEGVIDPAVQSSPKGRKSGDYKQDIMELDDLSSTGQKSSSAPQEEDAPVTATAIYELMPKFLRYTKLIFSSRNFYYSYDYDITRKFGVQDHQSSPLPLHRMADPLYFWNRNLMLPFIESGNYSFVLPLVQGFVGQQEFTVKKSAQTSDAQDGTIVPVAETDNNTPEMSNPDNESQVDKFLLTLISRRSVKRPGLRYLRRGVDDEGNVANAVETEQILSRPQWNPSDKVYSLLQFRGSMPLYFSQSPYYFKPIPVLRHSRETNQASFDRHFRDLSRKYGEIQAVSLLDKHGVEVNIGETYENFVDTYNKRDGADSPMLGFQWFDFHGECRGMKFENVQRLVDSISDKLDRFGDTVIQDNTILRSQSGIVRTNCMDCLDRTGVTQCAFGQRALEKQLESEGYSIDLRTSTSTQWFNILWADNGDAISKQYSSTAALKGDYTRTRKRDVRGALNDLGLTLSRYFNNIVNDYFSQACIDYLLGIVTTRVFGEFEMNLMSADPGISIEKVRQHAIDTSYQIVISDESEELVGGWTVSSPHEPNTLRSLPFEQSVLLLTNAAVYCCRFDWDTDKVTSFERVDLRSITSINYGTYITSTLTDAQMDPKHNVGVVITYRSAATNILRINTRSLQSLFEQKIQKSALPEQPTQKPTASNSGPEWDLSSLFKPSEKRHSERFLAFKVLPQTNLTVKSALDNVQVSETDSARALCEEIERTVMRGATEQQGDTSGSGHVDRHSMVEEMEIISLADAKKRTGYLEHLVFDIKKLVWA</sequence>
<feature type="region of interest" description="Disordered" evidence="1">
    <location>
        <begin position="216"/>
        <end position="235"/>
    </location>
</feature>
<evidence type="ECO:0000313" key="6">
    <source>
        <dbReference type="Proteomes" id="UP000223968"/>
    </source>
</evidence>